<evidence type="ECO:0000256" key="1">
    <source>
        <dbReference type="ARBA" id="ARBA00002274"/>
    </source>
</evidence>
<dbReference type="HAMAP" id="MF_00409">
    <property type="entry name" value="LpxK"/>
    <property type="match status" value="1"/>
</dbReference>
<dbReference type="PANTHER" id="PTHR42724:SF1">
    <property type="entry name" value="TETRAACYLDISACCHARIDE 4'-KINASE, MITOCHONDRIAL-RELATED"/>
    <property type="match status" value="1"/>
</dbReference>
<evidence type="ECO:0000256" key="12">
    <source>
        <dbReference type="ARBA" id="ARBA00029757"/>
    </source>
</evidence>
<dbReference type="InterPro" id="IPR003758">
    <property type="entry name" value="LpxK"/>
</dbReference>
<evidence type="ECO:0000256" key="5">
    <source>
        <dbReference type="ARBA" id="ARBA00022516"/>
    </source>
</evidence>
<comment type="pathway">
    <text evidence="2 13">Glycolipid biosynthesis; lipid IV(A) biosynthesis; lipid IV(A) from (3R)-3-hydroxytetradecanoyl-[acyl-carrier-protein] and UDP-N-acetyl-alpha-D-glucosamine: step 6/6.</text>
</comment>
<dbReference type="NCBIfam" id="TIGR00682">
    <property type="entry name" value="lpxK"/>
    <property type="match status" value="1"/>
</dbReference>
<proteinExistence type="inferred from homology"/>
<evidence type="ECO:0000256" key="3">
    <source>
        <dbReference type="ARBA" id="ARBA00012071"/>
    </source>
</evidence>
<dbReference type="SUPFAM" id="SSF52540">
    <property type="entry name" value="P-loop containing nucleoside triphosphate hydrolases"/>
    <property type="match status" value="1"/>
</dbReference>
<dbReference type="UniPathway" id="UPA00359">
    <property type="reaction ID" value="UER00482"/>
</dbReference>
<dbReference type="InterPro" id="IPR027417">
    <property type="entry name" value="P-loop_NTPase"/>
</dbReference>
<protein>
    <recommendedName>
        <fullName evidence="4 13">Tetraacyldisaccharide 4'-kinase</fullName>
        <ecNumber evidence="3 13">2.7.1.130</ecNumber>
    </recommendedName>
    <alternativeName>
        <fullName evidence="12 13">Lipid A 4'-kinase</fullName>
    </alternativeName>
</protein>
<dbReference type="EMBL" id="JACHHT010000002">
    <property type="protein sequence ID" value="MBB6521934.1"/>
    <property type="molecule type" value="Genomic_DNA"/>
</dbReference>
<evidence type="ECO:0000256" key="6">
    <source>
        <dbReference type="ARBA" id="ARBA00022556"/>
    </source>
</evidence>
<dbReference type="PANTHER" id="PTHR42724">
    <property type="entry name" value="TETRAACYLDISACCHARIDE 4'-KINASE"/>
    <property type="match status" value="1"/>
</dbReference>
<keyword evidence="15" id="KW-1185">Reference proteome</keyword>
<comment type="function">
    <text evidence="1 13">Transfers the gamma-phosphate of ATP to the 4'-position of a tetraacyldisaccharide 1-phosphate intermediate (termed DS-1-P) to form tetraacyldisaccharide 1,4'-bis-phosphate (lipid IVA).</text>
</comment>
<dbReference type="EC" id="2.7.1.130" evidence="3 13"/>
<evidence type="ECO:0000256" key="2">
    <source>
        <dbReference type="ARBA" id="ARBA00004870"/>
    </source>
</evidence>
<keyword evidence="5 13" id="KW-0444">Lipid biosynthesis</keyword>
<evidence type="ECO:0000256" key="11">
    <source>
        <dbReference type="ARBA" id="ARBA00023098"/>
    </source>
</evidence>
<keyword evidence="11 13" id="KW-0443">Lipid metabolism</keyword>
<keyword evidence="6 13" id="KW-0441">Lipid A biosynthesis</keyword>
<comment type="caution">
    <text evidence="14">The sequence shown here is derived from an EMBL/GenBank/DDBJ whole genome shotgun (WGS) entry which is preliminary data.</text>
</comment>
<evidence type="ECO:0000256" key="13">
    <source>
        <dbReference type="HAMAP-Rule" id="MF_00409"/>
    </source>
</evidence>
<gene>
    <name evidence="13" type="primary">lpxK</name>
    <name evidence="14" type="ORF">HNR48_002219</name>
</gene>
<feature type="binding site" evidence="13">
    <location>
        <begin position="60"/>
        <end position="67"/>
    </location>
    <ligand>
        <name>ATP</name>
        <dbReference type="ChEBI" id="CHEBI:30616"/>
    </ligand>
</feature>
<dbReference type="GO" id="GO:0009245">
    <property type="term" value="P:lipid A biosynthetic process"/>
    <property type="evidence" value="ECO:0007669"/>
    <property type="project" value="UniProtKB-UniRule"/>
</dbReference>
<dbReference type="Proteomes" id="UP000528457">
    <property type="component" value="Unassembled WGS sequence"/>
</dbReference>
<evidence type="ECO:0000313" key="14">
    <source>
        <dbReference type="EMBL" id="MBB6521934.1"/>
    </source>
</evidence>
<comment type="catalytic activity">
    <reaction evidence="13">
        <text>a lipid A disaccharide + ATP = a lipid IVA + ADP + H(+)</text>
        <dbReference type="Rhea" id="RHEA:67840"/>
        <dbReference type="ChEBI" id="CHEBI:15378"/>
        <dbReference type="ChEBI" id="CHEBI:30616"/>
        <dbReference type="ChEBI" id="CHEBI:176343"/>
        <dbReference type="ChEBI" id="CHEBI:176425"/>
        <dbReference type="ChEBI" id="CHEBI:456216"/>
        <dbReference type="EC" id="2.7.1.130"/>
    </reaction>
</comment>
<sequence>MAKASLAQRISEAWYEGHGLLHLLRPASALFSHIAAKRRCRDSHKPASNSPIVVVVGNIAVGGTGKTPLIIALVKRLRAEGWQPGVISRGYGSQAPHYPYEVSSDSPVEHCGDEPLLIARQCDCPVVIDADRNQALAKLQARHNCDIVLSDDGLQHYRLARHIEFAVLDSARGLGNGWCLPAGPLREPPERLEEVDFLIVNQSPRSKRHPSFEQLPTNAPKPLAMSLEATGLRNLHTGEQRPCDEVQLQNIAREGDLQAIAGIGNPQRFFDSLLTYGLSFQSQAFDDHQNYDVQHLAFALNKPLLMTAKDGVKCQSLATRPGTEQWWQLEVDAKLDEEFWQHFLARLADLKAAD</sequence>
<dbReference type="GO" id="GO:0005886">
    <property type="term" value="C:plasma membrane"/>
    <property type="evidence" value="ECO:0007669"/>
    <property type="project" value="TreeGrafter"/>
</dbReference>
<organism evidence="14 15">
    <name type="scientific">Pseudoteredinibacter isoporae</name>
    <dbReference type="NCBI Taxonomy" id="570281"/>
    <lineage>
        <taxon>Bacteria</taxon>
        <taxon>Pseudomonadati</taxon>
        <taxon>Pseudomonadota</taxon>
        <taxon>Gammaproteobacteria</taxon>
        <taxon>Cellvibrionales</taxon>
        <taxon>Cellvibrionaceae</taxon>
        <taxon>Pseudoteredinibacter</taxon>
    </lineage>
</organism>
<comment type="similarity">
    <text evidence="13">Belongs to the LpxK family.</text>
</comment>
<name>A0A7X0JTH3_9GAMM</name>
<keyword evidence="8 13" id="KW-0547">Nucleotide-binding</keyword>
<evidence type="ECO:0000256" key="10">
    <source>
        <dbReference type="ARBA" id="ARBA00022840"/>
    </source>
</evidence>
<dbReference type="InParanoid" id="A0A7X0JTH3"/>
<keyword evidence="7 13" id="KW-0808">Transferase</keyword>
<dbReference type="RefSeq" id="WP_166847159.1">
    <property type="nucleotide sequence ID" value="NZ_JAAONY010000002.1"/>
</dbReference>
<dbReference type="FunCoup" id="A0A7X0JTH3">
    <property type="interactions" value="257"/>
</dbReference>
<evidence type="ECO:0000256" key="8">
    <source>
        <dbReference type="ARBA" id="ARBA00022741"/>
    </source>
</evidence>
<dbReference type="Pfam" id="PF02606">
    <property type="entry name" value="LpxK"/>
    <property type="match status" value="1"/>
</dbReference>
<dbReference type="GO" id="GO:0009029">
    <property type="term" value="F:lipid-A 4'-kinase activity"/>
    <property type="evidence" value="ECO:0007669"/>
    <property type="project" value="UniProtKB-UniRule"/>
</dbReference>
<keyword evidence="10 13" id="KW-0067">ATP-binding</keyword>
<accession>A0A7X0JTH3</accession>
<dbReference type="GO" id="GO:0009244">
    <property type="term" value="P:lipopolysaccharide core region biosynthetic process"/>
    <property type="evidence" value="ECO:0007669"/>
    <property type="project" value="TreeGrafter"/>
</dbReference>
<evidence type="ECO:0000256" key="4">
    <source>
        <dbReference type="ARBA" id="ARBA00016436"/>
    </source>
</evidence>
<evidence type="ECO:0000256" key="7">
    <source>
        <dbReference type="ARBA" id="ARBA00022679"/>
    </source>
</evidence>
<evidence type="ECO:0000313" key="15">
    <source>
        <dbReference type="Proteomes" id="UP000528457"/>
    </source>
</evidence>
<reference evidence="14 15" key="1">
    <citation type="submission" date="2020-08" db="EMBL/GenBank/DDBJ databases">
        <title>Genomic Encyclopedia of Type Strains, Phase IV (KMG-IV): sequencing the most valuable type-strain genomes for metagenomic binning, comparative biology and taxonomic classification.</title>
        <authorList>
            <person name="Goeker M."/>
        </authorList>
    </citation>
    <scope>NUCLEOTIDE SEQUENCE [LARGE SCALE GENOMIC DNA]</scope>
    <source>
        <strain evidence="14 15">DSM 22368</strain>
    </source>
</reference>
<evidence type="ECO:0000256" key="9">
    <source>
        <dbReference type="ARBA" id="ARBA00022777"/>
    </source>
</evidence>
<dbReference type="AlphaFoldDB" id="A0A7X0JTH3"/>
<keyword evidence="9 13" id="KW-0418">Kinase</keyword>
<dbReference type="GO" id="GO:0005524">
    <property type="term" value="F:ATP binding"/>
    <property type="evidence" value="ECO:0007669"/>
    <property type="project" value="UniProtKB-UniRule"/>
</dbReference>